<dbReference type="EMBL" id="CP015772">
    <property type="protein sequence ID" value="ANH81962.1"/>
    <property type="molecule type" value="Genomic_DNA"/>
</dbReference>
<accession>A0A1A9I5K3</accession>
<dbReference type="KEGG" id="nia:A8C56_14175"/>
<protein>
    <recommendedName>
        <fullName evidence="1">DUF5977 domain-containing protein</fullName>
    </recommendedName>
</protein>
<dbReference type="InterPro" id="IPR046020">
    <property type="entry name" value="DUF5977"/>
</dbReference>
<feature type="domain" description="DUF5977" evidence="1">
    <location>
        <begin position="1118"/>
        <end position="1182"/>
    </location>
</feature>
<reference evidence="2 3" key="1">
    <citation type="submission" date="2016-05" db="EMBL/GenBank/DDBJ databases">
        <title>Niabella ginsenosidivorans BS26 whole genome sequencing.</title>
        <authorList>
            <person name="Im W.T."/>
            <person name="Siddiqi M.Z."/>
        </authorList>
    </citation>
    <scope>NUCLEOTIDE SEQUENCE [LARGE SCALE GENOMIC DNA]</scope>
    <source>
        <strain evidence="2 3">BS26</strain>
    </source>
</reference>
<sequence length="1300" mass="144470">MTPQAYSLFKFTEIPVGLTTGVPDIHIPIYEINYGTGTLPITVNYHSSGVKVSEQAGNVGLGWTIMSGGMISSNIVGSPDLPGIQNGGRGYGMLPFPQDRELTPHYTNYNDPDSSENSDYNICMKLTGNNIITNRDGNSSQSPYDGQPDIFYYSIGGRSGKFFLGMDQNYHTIPYEPIDIQYVQHKFVFTDEMGTKYLFNDAGEDITYFSYFSTGHPSPSPNTSSSTNKTFYLSKIITIKNDTITFLYKPVTYSYNNPKSYTRYKAATTNTNGFDNNYETRTESSTQVDGRLIESIQTNKGDRVQFSYETCPRLDVPGNFALKEIKIFTDTGSYSKKYTFTYGYFNIDNYTSCSSTISDPDDCRLKLLSIQQEGLPPYIFSYYGNNQLPNRMSDVSADHWGYYSPNGGKYPDYPVYGFSGASRMPDQNYTSQGVLSRVKYPTGGISVFDYELNEAKDTLGLSNDTVSYGGGNVAIYYDPDHQHQQKSFTIPSNVIPGSITISYLTPAPPNLATPQFNISLSGNGVNQSFQSIHEGIAVSGFLNLLAGNYTLAVTEVGAFEDGYVTLFWKEKPVTIPGNDTTIIANVKVGGLRIKRIREFNDEDTTKPAVLDKSYEYNQFGSVNSSGKIAARPVYSYYTTKYARDFEASGNYEERQCTYYIQNSQTISPLNGLQGSPILYTNVRVYDGDNAKPNGYTDYEYSFVKDLVSYVTLPPAPPTSYDWQRGLLMSESEYSKMSSQQFKLKRKKTNYYTFLYTPPNYDQNYSESGAHYTPPTFPNEYHGLGLNVQCIKPEAHYYLPDGIMQIIPAVFELSSYKLISSWYYINRTREDIYETNTDSSFTTSISYVYDNPLHAQLTMRSVGQSNGDSLVIKYLYPLDYLTGTAFIDSMQTHHILSAPVEQVSLKKKSGNFSVTDGKINKYRNDKPVLLSEQLQLQSMAPVNSSAFKFSNSASNGLSAPKSVFAPDSRYVPVYLYSRFDAYSNIVEMQKVNNAKEVYLWGYNGRYPVAKIIGSDYNTVNAVVPEEQVRTATGIVNNNTNIRNLLNTLRTDSRTKNALISTYTYAPLTGMMSETDPQGNTLYYEYDDFNRLSLIKDKDGNIVKRYNYQYSQSQENGPIYYSTAASGEYVRNNCSAGYGGTKVTYTVPAGTYSSIISQANADQQALDDIAANGQAYANANGTCSNTPASIVLRNSFTAHSSGLNTKIQFIQNGAVVLSGNFSSQASGTVTLSVAPGEYQIECSTVSLKSAVLEFLMSSGAYWSKPANAPSATSDPITLLPGTSYTLTQRDVDGDTQTNVIKD</sequence>
<gene>
    <name evidence="2" type="ORF">A8C56_14175</name>
</gene>
<evidence type="ECO:0000313" key="2">
    <source>
        <dbReference type="EMBL" id="ANH81962.1"/>
    </source>
</evidence>
<name>A0A1A9I5K3_9BACT</name>
<dbReference type="STRING" id="1176587.A8C56_14175"/>
<proteinExistence type="predicted"/>
<evidence type="ECO:0000259" key="1">
    <source>
        <dbReference type="Pfam" id="PF19404"/>
    </source>
</evidence>
<organism evidence="2 3">
    <name type="scientific">Niabella ginsenosidivorans</name>
    <dbReference type="NCBI Taxonomy" id="1176587"/>
    <lineage>
        <taxon>Bacteria</taxon>
        <taxon>Pseudomonadati</taxon>
        <taxon>Bacteroidota</taxon>
        <taxon>Chitinophagia</taxon>
        <taxon>Chitinophagales</taxon>
        <taxon>Chitinophagaceae</taxon>
        <taxon>Niabella</taxon>
    </lineage>
</organism>
<dbReference type="Proteomes" id="UP000077667">
    <property type="component" value="Chromosome"/>
</dbReference>
<dbReference type="Pfam" id="PF19404">
    <property type="entry name" value="DUF5977"/>
    <property type="match status" value="1"/>
</dbReference>
<keyword evidence="3" id="KW-1185">Reference proteome</keyword>
<evidence type="ECO:0000313" key="3">
    <source>
        <dbReference type="Proteomes" id="UP000077667"/>
    </source>
</evidence>